<evidence type="ECO:0000256" key="1">
    <source>
        <dbReference type="SAM" id="MobiDB-lite"/>
    </source>
</evidence>
<sequence length="403" mass="44734">MIDPQLRFVCLEERRGKRAELKSVFSALGDTLWLIAPPLSKTDYPESEARAQEAYDRRKDPAASGFMRMLKLSLLKWQYNGARSLFERRQDGIAVAWNAQAGHRYAFMQGAHDAGAQCLFLELGPFPGTITADPCGVNFVNGLPREIAPYLVWRAQTPRTGPGWRSLADTIRQRAASGEAKPNAAALPPLDAPFVFAPLQTPGDSQLRLFGGRHRTVEDFVTSLVRTSAALPEGWHMRIKEHPTAEVSLAEFITREAQGSRVFLDNETDTFAQVRAARAVVTVNSSVGLEAMCFDKPVIATGQCFWAIAGVADHAMDDETLSRLLADCDALTFDPVARDAFLGFLFDEYYPRLRAPQPPGIDLSAELEKLRLRLRPPTGHPIWSWRRPEAPGPETQRDGHGVR</sequence>
<dbReference type="GO" id="GO:0000271">
    <property type="term" value="P:polysaccharide biosynthetic process"/>
    <property type="evidence" value="ECO:0007669"/>
    <property type="project" value="InterPro"/>
</dbReference>
<protein>
    <submittedName>
        <fullName evidence="2">Capsular polysaccharide export protein</fullName>
    </submittedName>
</protein>
<gene>
    <name evidence="2" type="ORF">C8J30_11414</name>
</gene>
<dbReference type="Proteomes" id="UP000247727">
    <property type="component" value="Unassembled WGS sequence"/>
</dbReference>
<evidence type="ECO:0000313" key="3">
    <source>
        <dbReference type="Proteomes" id="UP000247727"/>
    </source>
</evidence>
<dbReference type="InterPro" id="IPR043148">
    <property type="entry name" value="TagF_C"/>
</dbReference>
<comment type="caution">
    <text evidence="2">The sequence shown here is derived from an EMBL/GenBank/DDBJ whole genome shotgun (WGS) entry which is preliminary data.</text>
</comment>
<feature type="region of interest" description="Disordered" evidence="1">
    <location>
        <begin position="383"/>
        <end position="403"/>
    </location>
</feature>
<evidence type="ECO:0000313" key="2">
    <source>
        <dbReference type="EMBL" id="PYF08078.1"/>
    </source>
</evidence>
<name>A0A318TYJ4_9RHOB</name>
<dbReference type="Pfam" id="PF05159">
    <property type="entry name" value="Capsule_synth"/>
    <property type="match status" value="1"/>
</dbReference>
<keyword evidence="3" id="KW-1185">Reference proteome</keyword>
<dbReference type="EMBL" id="QJTK01000014">
    <property type="protein sequence ID" value="PYF08078.1"/>
    <property type="molecule type" value="Genomic_DNA"/>
</dbReference>
<organism evidence="2 3">
    <name type="scientific">Rhodobacter viridis</name>
    <dbReference type="NCBI Taxonomy" id="1054202"/>
    <lineage>
        <taxon>Bacteria</taxon>
        <taxon>Pseudomonadati</taxon>
        <taxon>Pseudomonadota</taxon>
        <taxon>Alphaproteobacteria</taxon>
        <taxon>Rhodobacterales</taxon>
        <taxon>Rhodobacter group</taxon>
        <taxon>Rhodobacter</taxon>
    </lineage>
</organism>
<dbReference type="Gene3D" id="3.40.50.12580">
    <property type="match status" value="1"/>
</dbReference>
<dbReference type="RefSeq" id="WP_394341941.1">
    <property type="nucleotide sequence ID" value="NZ_QJTK01000014.1"/>
</dbReference>
<proteinExistence type="predicted"/>
<dbReference type="GO" id="GO:0015774">
    <property type="term" value="P:polysaccharide transport"/>
    <property type="evidence" value="ECO:0007669"/>
    <property type="project" value="InterPro"/>
</dbReference>
<reference evidence="2 3" key="1">
    <citation type="submission" date="2018-06" db="EMBL/GenBank/DDBJ databases">
        <title>Genomic Encyclopedia of Type Strains, Phase III (KMG-III): the genomes of soil and plant-associated and newly described type strains.</title>
        <authorList>
            <person name="Whitman W."/>
        </authorList>
    </citation>
    <scope>NUCLEOTIDE SEQUENCE [LARGE SCALE GENOMIC DNA]</scope>
    <source>
        <strain evidence="2 3">JA737</strain>
    </source>
</reference>
<dbReference type="AlphaFoldDB" id="A0A318TYJ4"/>
<accession>A0A318TYJ4</accession>
<dbReference type="InterPro" id="IPR007833">
    <property type="entry name" value="Capsule_polysaccharide_synth"/>
</dbReference>